<feature type="coiled-coil region" evidence="1">
    <location>
        <begin position="357"/>
        <end position="387"/>
    </location>
</feature>
<accession>A0ABV9L0X0</accession>
<evidence type="ECO:0000259" key="2">
    <source>
        <dbReference type="Pfam" id="PF04310"/>
    </source>
</evidence>
<dbReference type="RefSeq" id="WP_379998989.1">
    <property type="nucleotide sequence ID" value="NZ_JBHSGN010000107.1"/>
</dbReference>
<dbReference type="Gene3D" id="3.40.1140.10">
    <property type="match status" value="1"/>
</dbReference>
<comment type="caution">
    <text evidence="3">The sequence shown here is derived from an EMBL/GenBank/DDBJ whole genome shotgun (WGS) entry which is preliminary data.</text>
</comment>
<keyword evidence="4" id="KW-1185">Reference proteome</keyword>
<reference evidence="4" key="1">
    <citation type="journal article" date="2019" name="Int. J. Syst. Evol. Microbiol.">
        <title>The Global Catalogue of Microorganisms (GCM) 10K type strain sequencing project: providing services to taxonomists for standard genome sequencing and annotation.</title>
        <authorList>
            <consortium name="The Broad Institute Genomics Platform"/>
            <consortium name="The Broad Institute Genome Sequencing Center for Infectious Disease"/>
            <person name="Wu L."/>
            <person name="Ma J."/>
        </authorList>
    </citation>
    <scope>NUCLEOTIDE SEQUENCE [LARGE SCALE GENOMIC DNA]</scope>
    <source>
        <strain evidence="4">CCUG 66188</strain>
    </source>
</reference>
<proteinExistence type="predicted"/>
<dbReference type="EMBL" id="JBHSGN010000107">
    <property type="protein sequence ID" value="MFC4675606.1"/>
    <property type="molecule type" value="Genomic_DNA"/>
</dbReference>
<evidence type="ECO:0000313" key="4">
    <source>
        <dbReference type="Proteomes" id="UP001596023"/>
    </source>
</evidence>
<feature type="coiled-coil region" evidence="1">
    <location>
        <begin position="608"/>
        <end position="663"/>
    </location>
</feature>
<name>A0ABV9L0X0_9BACT</name>
<dbReference type="Proteomes" id="UP001596023">
    <property type="component" value="Unassembled WGS sequence"/>
</dbReference>
<organism evidence="3 4">
    <name type="scientific">Dysgonomonas termitidis</name>
    <dbReference type="NCBI Taxonomy" id="1516126"/>
    <lineage>
        <taxon>Bacteria</taxon>
        <taxon>Pseudomonadati</taxon>
        <taxon>Bacteroidota</taxon>
        <taxon>Bacteroidia</taxon>
        <taxon>Bacteroidales</taxon>
        <taxon>Dysgonomonadaceae</taxon>
        <taxon>Dysgonomonas</taxon>
    </lineage>
</organism>
<evidence type="ECO:0000256" key="1">
    <source>
        <dbReference type="SAM" id="Coils"/>
    </source>
</evidence>
<dbReference type="Pfam" id="PF04310">
    <property type="entry name" value="MukB"/>
    <property type="match status" value="1"/>
</dbReference>
<gene>
    <name evidence="3" type="ORF">ACFO6W_18110</name>
</gene>
<dbReference type="InterPro" id="IPR007406">
    <property type="entry name" value="MukB_N_dom"/>
</dbReference>
<keyword evidence="1" id="KW-0175">Coiled coil</keyword>
<evidence type="ECO:0000313" key="3">
    <source>
        <dbReference type="EMBL" id="MFC4675606.1"/>
    </source>
</evidence>
<protein>
    <recommendedName>
        <fullName evidence="2">MukB N-terminal domain-containing protein</fullName>
    </recommendedName>
</protein>
<sequence>MKNYPRIHSLSTIGLIHHQENDYEFHPTRTDFMGDSASGKSIIADLLQLIFVGSTVFKSATATLKERRDPDGLVLTTPGKGTNIAYAFLNIETASEQFVVIGVYFESTSKHTKPFIIQSSTEIENEKLFPMYIPLKASDFKNGNTIFDLDELTEAMEEKQLVFKKWERISAYHRILYNNNILPLDLSANDKSLSDYAKIIQSFSRGKTLNTKESNSLLDFLFGQEKRKELHNKYVQIVKDLESTILSYGQNLDAINLLTKKYQRICSLKSILETKNNKEQEYLTSELLFYREEYKRLSDKISTNSEKTLIASYCLQQLINAATKDIIQVQKTKKSIDEDVQRTLDVHFSAKQRYTTLNDARKLIDNLKIDEKTLETAYQNYQRLKERNSILQEFISKLSDKNVQSFFEQSEWIKGLKTGNEYFVKRINEIKSSLENLELLSEYADINNPDSLVRWAISLNRPLTKIEESLMLHFQTLKRNQPENPIKRERYLPLPPALFDKPKVEEKKDGFWIDLNGIWEYVEYVFEQRFNTIDQDIINKYFESQSQNIEQQKKQLQDELKHLNCLNDIFLELTNAANAIEVYQKKEELANYKEVKLLDISVENFQSYLDCLKRKEAIEREYKQAQQKYKEAVDAQNESKSILEKLPAKIKKAEELLSSIENDATLLSNIAQQFAINQSYSYDLNFYYDSDDKVDSFATEFDIQKESIDLIESLRNDKSTFDTLTFELRNKEETYKSLYRKLPANEENMNSITLTQVQREKETYIRAKSNYDAQFEGIVNDFIASESHRFEGESKDFADLVAHLLPNIFGHEKVIEEEVISKIEMHLKQINDKNRDLNSKKIRKIEDLLDDVHSAVSTQEDIVRRINRFFSGGEKRISGNYKLNLVKSSVKEFPIDWLSAFKRKAGEQLNLFEISIADKLSSVVSIDEKILEAFKELADNRNNDITIDDLLDPNSYMELSLEMQDSSGKSNKGSTGQTYAAIASLCIARLSIVGSKDYNKDTGIRFMPIDEAEGLGSNFDLLYEIAQEYDYQIVTFAINPLGRYDEQFIYILHRNPDVDVNINYTPMAIRSRTDIKDNLKEVIEV</sequence>
<feature type="domain" description="MukB N-terminal" evidence="2">
    <location>
        <begin position="82"/>
        <end position="224"/>
    </location>
</feature>
<feature type="coiled-coil region" evidence="1">
    <location>
        <begin position="539"/>
        <end position="566"/>
    </location>
</feature>